<dbReference type="SUPFAM" id="SSF55298">
    <property type="entry name" value="YjgF-like"/>
    <property type="match status" value="2"/>
</dbReference>
<dbReference type="GO" id="GO:0005829">
    <property type="term" value="C:cytosol"/>
    <property type="evidence" value="ECO:0007669"/>
    <property type="project" value="TreeGrafter"/>
</dbReference>
<proteinExistence type="predicted"/>
<dbReference type="Gene3D" id="3.30.1330.40">
    <property type="entry name" value="RutC-like"/>
    <property type="match status" value="2"/>
</dbReference>
<dbReference type="PANTHER" id="PTHR11803:SF59">
    <property type="entry name" value="ENDORIBONUCLEASE"/>
    <property type="match status" value="1"/>
</dbReference>
<dbReference type="InterPro" id="IPR049368">
    <property type="entry name" value="FkbO_Hyg5-like_N"/>
</dbReference>
<evidence type="ECO:0000259" key="1">
    <source>
        <dbReference type="Pfam" id="PF21168"/>
    </source>
</evidence>
<dbReference type="InterPro" id="IPR006175">
    <property type="entry name" value="YjgF/YER057c/UK114"/>
</dbReference>
<dbReference type="Proteomes" id="UP000196587">
    <property type="component" value="Unassembled WGS sequence"/>
</dbReference>
<evidence type="ECO:0000313" key="3">
    <source>
        <dbReference type="Proteomes" id="UP000196587"/>
    </source>
</evidence>
<comment type="caution">
    <text evidence="2">The sequence shown here is derived from an EMBL/GenBank/DDBJ whole genome shotgun (WGS) entry which is preliminary data.</text>
</comment>
<reference evidence="3" key="1">
    <citation type="submission" date="2017-04" db="EMBL/GenBank/DDBJ databases">
        <title>Function of individual gut microbiota members based on whole genome sequencing of pure cultures obtained from chicken caecum.</title>
        <authorList>
            <person name="Medvecky M."/>
            <person name="Cejkova D."/>
            <person name="Polansky O."/>
            <person name="Karasova D."/>
            <person name="Kubasova T."/>
            <person name="Cizek A."/>
            <person name="Rychlik I."/>
        </authorList>
    </citation>
    <scope>NUCLEOTIDE SEQUENCE [LARGE SCALE GENOMIC DNA]</scope>
    <source>
        <strain evidence="3">An189</strain>
    </source>
</reference>
<dbReference type="GO" id="GO:0019239">
    <property type="term" value="F:deaminase activity"/>
    <property type="evidence" value="ECO:0007669"/>
    <property type="project" value="TreeGrafter"/>
</dbReference>
<dbReference type="AlphaFoldDB" id="A0A1Y4JN00"/>
<protein>
    <recommendedName>
        <fullName evidence="1">Chorismatase FkbO/Hyg5-like N-terminal domain-containing protein</fullName>
    </recommendedName>
</protein>
<name>A0A1Y4JN00_9BACE</name>
<organism evidence="2 3">
    <name type="scientific">Bacteroides clarus</name>
    <dbReference type="NCBI Taxonomy" id="626929"/>
    <lineage>
        <taxon>Bacteria</taxon>
        <taxon>Pseudomonadati</taxon>
        <taxon>Bacteroidota</taxon>
        <taxon>Bacteroidia</taxon>
        <taxon>Bacteroidales</taxon>
        <taxon>Bacteroidaceae</taxon>
        <taxon>Bacteroides</taxon>
    </lineage>
</organism>
<gene>
    <name evidence="2" type="ORF">B5F24_09130</name>
</gene>
<dbReference type="Pfam" id="PF21168">
    <property type="entry name" value="FkbO_Hyg5-like_N"/>
    <property type="match status" value="1"/>
</dbReference>
<feature type="domain" description="Chorismatase FkbO/Hyg5-like N-terminal" evidence="1">
    <location>
        <begin position="140"/>
        <end position="224"/>
    </location>
</feature>
<evidence type="ECO:0000313" key="2">
    <source>
        <dbReference type="EMBL" id="OUP33928.1"/>
    </source>
</evidence>
<dbReference type="EMBL" id="NFKE01000006">
    <property type="protein sequence ID" value="OUP33928.1"/>
    <property type="molecule type" value="Genomic_DNA"/>
</dbReference>
<accession>A0A1Y4JN00</accession>
<dbReference type="PANTHER" id="PTHR11803">
    <property type="entry name" value="2-IMINOBUTANOATE/2-IMINOPROPANOATE DEAMINASE RIDA"/>
    <property type="match status" value="1"/>
</dbReference>
<sequence length="389" mass="44335">MNDGNMVTTEQHIEIIHRFYQVEKASFEEMTAYLLTEYLATYMPVRMVFFGAPADNSEYIAQFNYLRKTVKKFFGDKQPIVSYVAQPVDTGGMAMEIHELVLTGQDMVTYQKCADIPYIVVERKGYKRLFLGGVTGDVLHQNIREQSDDVFSRIRQVLDTEQIPVSSVVRQWNYIEKITDYDNVGHQHYQDFNDARSLFYTNVEWETGYPAATGIGTRCGGIMVDMDVLLCKDATILLTGVDNPLQVAAHAYSQQVLLGETILQAKTTPKFERAKAIWKEDHGFIYISGTAAIRGEQSLEGVGIEEQTLITLENIDYLVSNENLQRAGIPVTKKGELTNFRVYVKYWKDLDKVRRILEAKYPKLPVIYTLTDVCRSELLIEIEGVGLLQ</sequence>
<dbReference type="InterPro" id="IPR035959">
    <property type="entry name" value="RutC-like_sf"/>
</dbReference>